<name>A0A5J4VWU0_9EUKA</name>
<feature type="non-terminal residue" evidence="1">
    <location>
        <position position="88"/>
    </location>
</feature>
<organism evidence="1 2">
    <name type="scientific">Streblomastix strix</name>
    <dbReference type="NCBI Taxonomy" id="222440"/>
    <lineage>
        <taxon>Eukaryota</taxon>
        <taxon>Metamonada</taxon>
        <taxon>Preaxostyla</taxon>
        <taxon>Oxymonadida</taxon>
        <taxon>Streblomastigidae</taxon>
        <taxon>Streblomastix</taxon>
    </lineage>
</organism>
<comment type="caution">
    <text evidence="1">The sequence shown here is derived from an EMBL/GenBank/DDBJ whole genome shotgun (WGS) entry which is preliminary data.</text>
</comment>
<dbReference type="AlphaFoldDB" id="A0A5J4VWU0"/>
<reference evidence="1 2" key="1">
    <citation type="submission" date="2019-03" db="EMBL/GenBank/DDBJ databases">
        <title>Single cell metagenomics reveals metabolic interactions within the superorganism composed of flagellate Streblomastix strix and complex community of Bacteroidetes bacteria on its surface.</title>
        <authorList>
            <person name="Treitli S.C."/>
            <person name="Kolisko M."/>
            <person name="Husnik F."/>
            <person name="Keeling P."/>
            <person name="Hampl V."/>
        </authorList>
    </citation>
    <scope>NUCLEOTIDE SEQUENCE [LARGE SCALE GENOMIC DNA]</scope>
    <source>
        <strain evidence="1">ST1C</strain>
    </source>
</reference>
<evidence type="ECO:0000313" key="2">
    <source>
        <dbReference type="Proteomes" id="UP000324800"/>
    </source>
</evidence>
<proteinExistence type="predicted"/>
<gene>
    <name evidence="1" type="ORF">EZS28_017678</name>
</gene>
<sequence>MPFPEQTHVELQHASNLAIIPKRLMAFWMFNKRLKLKTILLSLIFLLSLRFSPVTAFNLLSTHYFNGERQLKPDRNQLLSIQAQTNSG</sequence>
<protein>
    <submittedName>
        <fullName evidence="1">Uncharacterized protein</fullName>
    </submittedName>
</protein>
<evidence type="ECO:0000313" key="1">
    <source>
        <dbReference type="EMBL" id="KAA6386793.1"/>
    </source>
</evidence>
<dbReference type="Proteomes" id="UP000324800">
    <property type="component" value="Unassembled WGS sequence"/>
</dbReference>
<accession>A0A5J4VWU0</accession>
<dbReference type="EMBL" id="SNRW01004649">
    <property type="protein sequence ID" value="KAA6386793.1"/>
    <property type="molecule type" value="Genomic_DNA"/>
</dbReference>